<dbReference type="GO" id="GO:0006397">
    <property type="term" value="P:mRNA processing"/>
    <property type="evidence" value="ECO:0007669"/>
    <property type="project" value="UniProtKB-KW"/>
</dbReference>
<dbReference type="GO" id="GO:0003676">
    <property type="term" value="F:nucleic acid binding"/>
    <property type="evidence" value="ECO:0007669"/>
    <property type="project" value="InterPro"/>
</dbReference>
<dbReference type="Proteomes" id="UP000467700">
    <property type="component" value="Unassembled WGS sequence"/>
</dbReference>
<name>A0A8S0WZJ2_CYCAE</name>
<evidence type="ECO:0000256" key="2">
    <source>
        <dbReference type="PROSITE-ProRule" id="PRU00047"/>
    </source>
</evidence>
<evidence type="ECO:0000313" key="5">
    <source>
        <dbReference type="EMBL" id="CAA7262758.1"/>
    </source>
</evidence>
<dbReference type="InterPro" id="IPR021109">
    <property type="entry name" value="Peptidase_aspartic_dom_sf"/>
</dbReference>
<dbReference type="CDD" id="cd00303">
    <property type="entry name" value="retropepsin_like"/>
    <property type="match status" value="1"/>
</dbReference>
<comment type="caution">
    <text evidence="5">The sequence shown here is derived from an EMBL/GenBank/DDBJ whole genome shotgun (WGS) entry which is preliminary data.</text>
</comment>
<dbReference type="GO" id="GO:0008270">
    <property type="term" value="F:zinc ion binding"/>
    <property type="evidence" value="ECO:0007669"/>
    <property type="project" value="UniProtKB-KW"/>
</dbReference>
<dbReference type="OrthoDB" id="1750432at2759"/>
<organism evidence="5 6">
    <name type="scientific">Cyclocybe aegerita</name>
    <name type="common">Black poplar mushroom</name>
    <name type="synonym">Agrocybe aegerita</name>
    <dbReference type="NCBI Taxonomy" id="1973307"/>
    <lineage>
        <taxon>Eukaryota</taxon>
        <taxon>Fungi</taxon>
        <taxon>Dikarya</taxon>
        <taxon>Basidiomycota</taxon>
        <taxon>Agaricomycotina</taxon>
        <taxon>Agaricomycetes</taxon>
        <taxon>Agaricomycetidae</taxon>
        <taxon>Agaricales</taxon>
        <taxon>Agaricineae</taxon>
        <taxon>Bolbitiaceae</taxon>
        <taxon>Cyclocybe</taxon>
    </lineage>
</organism>
<dbReference type="EMBL" id="CACVBS010000037">
    <property type="protein sequence ID" value="CAA7262758.1"/>
    <property type="molecule type" value="Genomic_DNA"/>
</dbReference>
<dbReference type="SUPFAM" id="SSF57756">
    <property type="entry name" value="Retrovirus zinc finger-like domains"/>
    <property type="match status" value="1"/>
</dbReference>
<protein>
    <recommendedName>
        <fullName evidence="4">CCHC-type domain-containing protein</fullName>
    </recommendedName>
</protein>
<reference evidence="5 6" key="1">
    <citation type="submission" date="2020-01" db="EMBL/GenBank/DDBJ databases">
        <authorList>
            <person name="Gupta K D."/>
        </authorList>
    </citation>
    <scope>NUCLEOTIDE SEQUENCE [LARGE SCALE GENOMIC DNA]</scope>
</reference>
<gene>
    <name evidence="5" type="ORF">AAE3_LOCUS5192</name>
</gene>
<feature type="compositionally biased region" description="Polar residues" evidence="3">
    <location>
        <begin position="220"/>
        <end position="230"/>
    </location>
</feature>
<dbReference type="Gene3D" id="4.10.60.10">
    <property type="entry name" value="Zinc finger, CCHC-type"/>
    <property type="match status" value="1"/>
</dbReference>
<keyword evidence="1" id="KW-0507">mRNA processing</keyword>
<dbReference type="PROSITE" id="PS50158">
    <property type="entry name" value="ZF_CCHC"/>
    <property type="match status" value="1"/>
</dbReference>
<evidence type="ECO:0000313" key="6">
    <source>
        <dbReference type="Proteomes" id="UP000467700"/>
    </source>
</evidence>
<keyword evidence="6" id="KW-1185">Reference proteome</keyword>
<sequence>MKCHRCGEPGHFEKHCPKGQSVKSDSKSKPPGAKSFNIEVAVANEERLDLLESTTKGAAAVSAHYIEIENAACGVNGLEDSEDGEKPGITFVEGTRKLFDPEEIPDAEGKLGSPLCATVKRMLEVMRPYPSDPGNEAREFDRFMVYETSDGKELVVMDSVTDEEELLDAQRAAESDFLIRRCDEKLEGERDEPSNEDLEEIIDYYSPDSSEFDDCKSEQSNEQNSCKDNVNSEIQSEVDSWEDFYGSEAPADNPTETYELGDMGYDSLNDFYESETSEWLDNETFEISAQEFKLEEDLYSADESNCSKADFVELNAQQLAEDILPAAQQNAAMVKDPSRVVPNPITVVVHVNGKPARALIDSGSLCDFMSSTLADQLKLHKEELKTPLIVQLAVLGSRSKVNNKVTTDFAYQGIQEKRAFDIINLSSYDMILGTPFLYQHSVMIGFNQMRIVIGILPSSEKKTSTRLGNIFENALLHYAKLLKKQSCHLYEPLTIISSS</sequence>
<dbReference type="Gene3D" id="2.40.70.10">
    <property type="entry name" value="Acid Proteases"/>
    <property type="match status" value="1"/>
</dbReference>
<accession>A0A8S0WZJ2</accession>
<feature type="domain" description="CCHC-type" evidence="4">
    <location>
        <begin position="2"/>
        <end position="18"/>
    </location>
</feature>
<dbReference type="SUPFAM" id="SSF50630">
    <property type="entry name" value="Acid proteases"/>
    <property type="match status" value="1"/>
</dbReference>
<keyword evidence="2" id="KW-0479">Metal-binding</keyword>
<dbReference type="Pfam" id="PF08284">
    <property type="entry name" value="RVP_2"/>
    <property type="match status" value="1"/>
</dbReference>
<evidence type="ECO:0000259" key="4">
    <source>
        <dbReference type="PROSITE" id="PS50158"/>
    </source>
</evidence>
<feature type="region of interest" description="Disordered" evidence="3">
    <location>
        <begin position="207"/>
        <end position="230"/>
    </location>
</feature>
<keyword evidence="2" id="KW-0863">Zinc-finger</keyword>
<evidence type="ECO:0000256" key="1">
    <source>
        <dbReference type="ARBA" id="ARBA00022664"/>
    </source>
</evidence>
<dbReference type="InterPro" id="IPR036875">
    <property type="entry name" value="Znf_CCHC_sf"/>
</dbReference>
<proteinExistence type="predicted"/>
<evidence type="ECO:0000256" key="3">
    <source>
        <dbReference type="SAM" id="MobiDB-lite"/>
    </source>
</evidence>
<dbReference type="AlphaFoldDB" id="A0A8S0WZJ2"/>
<keyword evidence="2" id="KW-0862">Zinc</keyword>
<dbReference type="InterPro" id="IPR001878">
    <property type="entry name" value="Znf_CCHC"/>
</dbReference>